<accession>A0A2A9M130</accession>
<feature type="region of interest" description="Disordered" evidence="1">
    <location>
        <begin position="361"/>
        <end position="446"/>
    </location>
</feature>
<evidence type="ECO:0000313" key="3">
    <source>
        <dbReference type="EMBL" id="PFH32258.1"/>
    </source>
</evidence>
<dbReference type="GO" id="GO:0000175">
    <property type="term" value="F:3'-5'-RNA exonuclease activity"/>
    <property type="evidence" value="ECO:0007669"/>
    <property type="project" value="TreeGrafter"/>
</dbReference>
<feature type="compositionally biased region" description="Low complexity" evidence="1">
    <location>
        <begin position="39"/>
        <end position="49"/>
    </location>
</feature>
<dbReference type="SUPFAM" id="SSF56219">
    <property type="entry name" value="DNase I-like"/>
    <property type="match status" value="1"/>
</dbReference>
<protein>
    <recommendedName>
        <fullName evidence="2">Endonuclease/exonuclease/phosphatase domain-containing protein</fullName>
    </recommendedName>
</protein>
<dbReference type="OrthoDB" id="428734at2759"/>
<dbReference type="InterPro" id="IPR005135">
    <property type="entry name" value="Endo/exonuclease/phosphatase"/>
</dbReference>
<name>A0A2A9M130_BESBE</name>
<keyword evidence="4" id="KW-1185">Reference proteome</keyword>
<evidence type="ECO:0000259" key="2">
    <source>
        <dbReference type="Pfam" id="PF03372"/>
    </source>
</evidence>
<feature type="compositionally biased region" description="Basic and acidic residues" evidence="1">
    <location>
        <begin position="361"/>
        <end position="370"/>
    </location>
</feature>
<dbReference type="InterPro" id="IPR036691">
    <property type="entry name" value="Endo/exonu/phosph_ase_sf"/>
</dbReference>
<dbReference type="KEGG" id="bbes:BESB_015760"/>
<comment type="caution">
    <text evidence="3">The sequence shown here is derived from an EMBL/GenBank/DDBJ whole genome shotgun (WGS) entry which is preliminary data.</text>
</comment>
<reference evidence="3 4" key="1">
    <citation type="submission" date="2017-09" db="EMBL/GenBank/DDBJ databases">
        <title>Genome sequencing of Besnoitia besnoiti strain Bb-Ger1.</title>
        <authorList>
            <person name="Schares G."/>
            <person name="Venepally P."/>
            <person name="Lorenzi H.A."/>
        </authorList>
    </citation>
    <scope>NUCLEOTIDE SEQUENCE [LARGE SCALE GENOMIC DNA]</scope>
    <source>
        <strain evidence="3 4">Bb-Ger1</strain>
    </source>
</reference>
<dbReference type="AlphaFoldDB" id="A0A2A9M130"/>
<organism evidence="3 4">
    <name type="scientific">Besnoitia besnoiti</name>
    <name type="common">Apicomplexan protozoan</name>
    <dbReference type="NCBI Taxonomy" id="94643"/>
    <lineage>
        <taxon>Eukaryota</taxon>
        <taxon>Sar</taxon>
        <taxon>Alveolata</taxon>
        <taxon>Apicomplexa</taxon>
        <taxon>Conoidasida</taxon>
        <taxon>Coccidia</taxon>
        <taxon>Eucoccidiorida</taxon>
        <taxon>Eimeriorina</taxon>
        <taxon>Sarcocystidae</taxon>
        <taxon>Besnoitia</taxon>
    </lineage>
</organism>
<dbReference type="VEuPathDB" id="ToxoDB:BESB_015760"/>
<dbReference type="Gene3D" id="3.60.10.10">
    <property type="entry name" value="Endonuclease/exonuclease/phosphatase"/>
    <property type="match status" value="1"/>
</dbReference>
<feature type="region of interest" description="Disordered" evidence="1">
    <location>
        <begin position="39"/>
        <end position="59"/>
    </location>
</feature>
<dbReference type="PANTHER" id="PTHR12121">
    <property type="entry name" value="CARBON CATABOLITE REPRESSOR PROTEIN 4"/>
    <property type="match status" value="1"/>
</dbReference>
<feature type="compositionally biased region" description="Basic and acidic residues" evidence="1">
    <location>
        <begin position="428"/>
        <end position="446"/>
    </location>
</feature>
<dbReference type="InterPro" id="IPR050410">
    <property type="entry name" value="CCR4/nocturin_mRNA_transcr"/>
</dbReference>
<dbReference type="STRING" id="94643.A0A2A9M130"/>
<dbReference type="Pfam" id="PF03372">
    <property type="entry name" value="Exo_endo_phos"/>
    <property type="match status" value="1"/>
</dbReference>
<sequence>MVACHFSSLPHSPLVPSFASTLVAPQRRRLALRPSSLSLSASPLPRWSPEGGSRAPCSPAASRKARSSVFFPLSCFSFSYAAESPASSVLSSVSRPRAVSRSPSVCGADSAPASLAAVAPGSSPASLSASAASSLSSSAVASARLSAPCLAVTFASRAQGDAGSAASASVRVLTYNILHRLDARRARFFAYCQPAHLQSERRLAAVGGELQSLLPDVACLQEVERESLSFLIRRLSDDGYACAVSLFTEKGSLGDGCALLYRATELELIDTHTFRFSALVDDFFPYQKTTRDQMTLAFWRRVKEKRNMAVVAGFRIKKTDQVVYVCSTHLFWDPRQPDVKLLQAFLLLGGLRRYVEAQEARRAERSHAEPSADAETTEDRQKRNTGDSEAVRAANQAKAEDWRNATSPGVPLIIGGDFNSMPSQTVTRGDRNAQDGGGAERKEARRCSSGVYQLMTTGLVLPSHLEHPVSFHSTLATGAVPALVLRPLRSAYKEVLGAEPRFTNYTRDFQGCLDYLFFENAVAKAVLSVPEESELKREVALPNSRFPSDHVALMADFALPP</sequence>
<dbReference type="RefSeq" id="XP_029216267.1">
    <property type="nucleotide sequence ID" value="XM_029360291.1"/>
</dbReference>
<feature type="domain" description="Endonuclease/exonuclease/phosphatase" evidence="2">
    <location>
        <begin position="392"/>
        <end position="550"/>
    </location>
</feature>
<dbReference type="Proteomes" id="UP000224006">
    <property type="component" value="Chromosome X"/>
</dbReference>
<evidence type="ECO:0000313" key="4">
    <source>
        <dbReference type="Proteomes" id="UP000224006"/>
    </source>
</evidence>
<dbReference type="PANTHER" id="PTHR12121:SF36">
    <property type="entry name" value="ENDONUCLEASE_EXONUCLEASE_PHOSPHATASE DOMAIN-CONTAINING PROTEIN"/>
    <property type="match status" value="1"/>
</dbReference>
<gene>
    <name evidence="3" type="ORF">BESB_015760</name>
</gene>
<dbReference type="GeneID" id="40306637"/>
<evidence type="ECO:0000256" key="1">
    <source>
        <dbReference type="SAM" id="MobiDB-lite"/>
    </source>
</evidence>
<feature type="compositionally biased region" description="Basic and acidic residues" evidence="1">
    <location>
        <begin position="377"/>
        <end position="390"/>
    </location>
</feature>
<dbReference type="EMBL" id="NWUJ01000011">
    <property type="protein sequence ID" value="PFH32258.1"/>
    <property type="molecule type" value="Genomic_DNA"/>
</dbReference>
<proteinExistence type="predicted"/>